<gene>
    <name evidence="1" type="ORF">llap_7199</name>
</gene>
<proteinExistence type="predicted"/>
<sequence>MNSYAKREDNVIITYLFLERIKENQDANCIPLKPDICADILVVCLVSCEKAMFESRQSNEVPGLLYGRAKLLPFWAKTRWGNPESVFTGLALASILPTAICRVSGSRDSADCPAGFWLSLLECHQGRDHMGIPMAEIQTAKEPERNKIPQEVIPAGNITREKTPTNI</sequence>
<dbReference type="EMBL" id="KZ505989">
    <property type="protein sequence ID" value="PKU42498.1"/>
    <property type="molecule type" value="Genomic_DNA"/>
</dbReference>
<dbReference type="AlphaFoldDB" id="A0A2I0U8W6"/>
<protein>
    <submittedName>
        <fullName evidence="1">Uncharacterized protein</fullName>
    </submittedName>
</protein>
<keyword evidence="2" id="KW-1185">Reference proteome</keyword>
<reference evidence="2" key="1">
    <citation type="submission" date="2017-11" db="EMBL/GenBank/DDBJ databases">
        <authorList>
            <person name="Lima N.C."/>
            <person name="Parody-Merino A.M."/>
            <person name="Battley P.F."/>
            <person name="Fidler A.E."/>
            <person name="Prosdocimi F."/>
        </authorList>
    </citation>
    <scope>NUCLEOTIDE SEQUENCE [LARGE SCALE GENOMIC DNA]</scope>
</reference>
<evidence type="ECO:0000313" key="1">
    <source>
        <dbReference type="EMBL" id="PKU42498.1"/>
    </source>
</evidence>
<evidence type="ECO:0000313" key="2">
    <source>
        <dbReference type="Proteomes" id="UP000233556"/>
    </source>
</evidence>
<name>A0A2I0U8W6_LIMLA</name>
<dbReference type="Proteomes" id="UP000233556">
    <property type="component" value="Unassembled WGS sequence"/>
</dbReference>
<organism evidence="1 2">
    <name type="scientific">Limosa lapponica baueri</name>
    <dbReference type="NCBI Taxonomy" id="1758121"/>
    <lineage>
        <taxon>Eukaryota</taxon>
        <taxon>Metazoa</taxon>
        <taxon>Chordata</taxon>
        <taxon>Craniata</taxon>
        <taxon>Vertebrata</taxon>
        <taxon>Euteleostomi</taxon>
        <taxon>Archelosauria</taxon>
        <taxon>Archosauria</taxon>
        <taxon>Dinosauria</taxon>
        <taxon>Saurischia</taxon>
        <taxon>Theropoda</taxon>
        <taxon>Coelurosauria</taxon>
        <taxon>Aves</taxon>
        <taxon>Neognathae</taxon>
        <taxon>Neoaves</taxon>
        <taxon>Charadriiformes</taxon>
        <taxon>Scolopacidae</taxon>
        <taxon>Limosa</taxon>
    </lineage>
</organism>
<accession>A0A2I0U8W6</accession>
<reference evidence="2" key="2">
    <citation type="submission" date="2017-12" db="EMBL/GenBank/DDBJ databases">
        <title>Genome sequence of the Bar-tailed Godwit (Limosa lapponica baueri).</title>
        <authorList>
            <person name="Lima N.C.B."/>
            <person name="Parody-Merino A.M."/>
            <person name="Battley P.F."/>
            <person name="Fidler A.E."/>
            <person name="Prosdocimi F."/>
        </authorList>
    </citation>
    <scope>NUCLEOTIDE SEQUENCE [LARGE SCALE GENOMIC DNA]</scope>
</reference>